<feature type="compositionally biased region" description="Basic and acidic residues" evidence="1">
    <location>
        <begin position="370"/>
        <end position="379"/>
    </location>
</feature>
<gene>
    <name evidence="2" type="ORF">CISG_08878</name>
</gene>
<dbReference type="AlphaFoldDB" id="A0A0J8R7P3"/>
<protein>
    <submittedName>
        <fullName evidence="2">Uncharacterized protein</fullName>
    </submittedName>
</protein>
<dbReference type="OrthoDB" id="5407458at2759"/>
<name>A0A0J8R7P3_COCIT</name>
<feature type="region of interest" description="Disordered" evidence="1">
    <location>
        <begin position="289"/>
        <end position="442"/>
    </location>
</feature>
<proteinExistence type="predicted"/>
<feature type="compositionally biased region" description="Basic and acidic residues" evidence="1">
    <location>
        <begin position="81"/>
        <end position="111"/>
    </location>
</feature>
<feature type="compositionally biased region" description="Pro residues" evidence="1">
    <location>
        <begin position="113"/>
        <end position="122"/>
    </location>
</feature>
<reference evidence="3" key="1">
    <citation type="journal article" date="2010" name="Genome Res.">
        <title>Population genomic sequencing of Coccidioides fungi reveals recent hybridization and transposon control.</title>
        <authorList>
            <person name="Neafsey D.E."/>
            <person name="Barker B.M."/>
            <person name="Sharpton T.J."/>
            <person name="Stajich J.E."/>
            <person name="Park D.J."/>
            <person name="Whiston E."/>
            <person name="Hung C.-Y."/>
            <person name="McMahan C."/>
            <person name="White J."/>
            <person name="Sykes S."/>
            <person name="Heiman D."/>
            <person name="Young S."/>
            <person name="Zeng Q."/>
            <person name="Abouelleil A."/>
            <person name="Aftuck L."/>
            <person name="Bessette D."/>
            <person name="Brown A."/>
            <person name="FitzGerald M."/>
            <person name="Lui A."/>
            <person name="Macdonald J.P."/>
            <person name="Priest M."/>
            <person name="Orbach M.J."/>
            <person name="Galgiani J.N."/>
            <person name="Kirkland T.N."/>
            <person name="Cole G.T."/>
            <person name="Birren B.W."/>
            <person name="Henn M.R."/>
            <person name="Taylor J.W."/>
            <person name="Rounsley S.D."/>
        </authorList>
    </citation>
    <scope>NUCLEOTIDE SEQUENCE [LARGE SCALE GENOMIC DNA]</scope>
    <source>
        <strain evidence="3">RMSCC 3703</strain>
    </source>
</reference>
<accession>A0A0J8R7P3</accession>
<dbReference type="STRING" id="454286.A0A0J8R7P3"/>
<feature type="compositionally biased region" description="Basic and acidic residues" evidence="1">
    <location>
        <begin position="306"/>
        <end position="315"/>
    </location>
</feature>
<evidence type="ECO:0000313" key="3">
    <source>
        <dbReference type="Proteomes" id="UP000054559"/>
    </source>
</evidence>
<feature type="compositionally biased region" description="Low complexity" evidence="1">
    <location>
        <begin position="127"/>
        <end position="137"/>
    </location>
</feature>
<sequence length="442" mass="49140">MSPRPSYQTYAAFCEEFDEDANVVLPGTRKVANVSVKRSRPELAPSGPSVDGASDSGYSSRTAITVDSGDSFASGTSPTRDIARFRDRVEGKEKDRSGNKTREKKEGKENNKSPPPPLPPIKTMPVASARSSSRPPSLQKGPSKPGKRDSGGARHHPGTCWDCDQWGLHQAALAGNVDLRTMESANYFQPHPPHGYEVPPSPQTPRYPPSINQEMHPATPIIPQPRPHRSNSYHTQNRPVSFHSGTVPDMNMMYMSMGHPSAYGHGPPLSASAYSNSFYPSSPYMGGEVTVHQSPTPSYEVAPRSSYERPRERPRNKSASRPSTEKPSGRRPSVYKRPVVEYHNSPSTQFEPEEYEPRPPPERRARRQSRSYDPDEDYYRMAPPPNPPVKYKQPTQVIPVNKRPPTRKASTTSSAPTIHRTEPYDMSDMRAALPPRMDVTFA</sequence>
<dbReference type="Proteomes" id="UP000054559">
    <property type="component" value="Unassembled WGS sequence"/>
</dbReference>
<evidence type="ECO:0000313" key="2">
    <source>
        <dbReference type="EMBL" id="KMU81029.1"/>
    </source>
</evidence>
<feature type="compositionally biased region" description="Polar residues" evidence="1">
    <location>
        <begin position="56"/>
        <end position="65"/>
    </location>
</feature>
<dbReference type="EMBL" id="DS268196">
    <property type="protein sequence ID" value="KMU81029.1"/>
    <property type="molecule type" value="Genomic_DNA"/>
</dbReference>
<feature type="region of interest" description="Disordered" evidence="1">
    <location>
        <begin position="34"/>
        <end position="156"/>
    </location>
</feature>
<evidence type="ECO:0000256" key="1">
    <source>
        <dbReference type="SAM" id="MobiDB-lite"/>
    </source>
</evidence>
<organism evidence="2 3">
    <name type="scientific">Coccidioides immitis RMSCC 3703</name>
    <dbReference type="NCBI Taxonomy" id="454286"/>
    <lineage>
        <taxon>Eukaryota</taxon>
        <taxon>Fungi</taxon>
        <taxon>Dikarya</taxon>
        <taxon>Ascomycota</taxon>
        <taxon>Pezizomycotina</taxon>
        <taxon>Eurotiomycetes</taxon>
        <taxon>Eurotiomycetidae</taxon>
        <taxon>Onygenales</taxon>
        <taxon>Onygenaceae</taxon>
        <taxon>Coccidioides</taxon>
    </lineage>
</organism>